<dbReference type="Proteomes" id="UP000593568">
    <property type="component" value="Unassembled WGS sequence"/>
</dbReference>
<name>A0A7J9DHT0_9ROSI</name>
<keyword evidence="2" id="KW-1185">Reference proteome</keyword>
<protein>
    <submittedName>
        <fullName evidence="1">Uncharacterized protein</fullName>
    </submittedName>
</protein>
<dbReference type="AlphaFoldDB" id="A0A7J9DHT0"/>
<dbReference type="EMBL" id="JABEZW010000002">
    <property type="protein sequence ID" value="MBA0760276.1"/>
    <property type="molecule type" value="Genomic_DNA"/>
</dbReference>
<accession>A0A7J9DHT0</accession>
<gene>
    <name evidence="1" type="ORF">Gotri_023031</name>
</gene>
<organism evidence="1 2">
    <name type="scientific">Gossypium trilobum</name>
    <dbReference type="NCBI Taxonomy" id="34281"/>
    <lineage>
        <taxon>Eukaryota</taxon>
        <taxon>Viridiplantae</taxon>
        <taxon>Streptophyta</taxon>
        <taxon>Embryophyta</taxon>
        <taxon>Tracheophyta</taxon>
        <taxon>Spermatophyta</taxon>
        <taxon>Magnoliopsida</taxon>
        <taxon>eudicotyledons</taxon>
        <taxon>Gunneridae</taxon>
        <taxon>Pentapetalae</taxon>
        <taxon>rosids</taxon>
        <taxon>malvids</taxon>
        <taxon>Malvales</taxon>
        <taxon>Malvaceae</taxon>
        <taxon>Malvoideae</taxon>
        <taxon>Gossypium</taxon>
    </lineage>
</organism>
<sequence length="89" mass="10257">MTTQVEGFLGVRNLAMDFENHVDFQLVRSTIDALFTNYVVGSFEKSEELKDAKRRERRTWFLVLLIDKLGKFVTELGQPVELGYSLADL</sequence>
<comment type="caution">
    <text evidence="1">The sequence shown here is derived from an EMBL/GenBank/DDBJ whole genome shotgun (WGS) entry which is preliminary data.</text>
</comment>
<evidence type="ECO:0000313" key="2">
    <source>
        <dbReference type="Proteomes" id="UP000593568"/>
    </source>
</evidence>
<evidence type="ECO:0000313" key="1">
    <source>
        <dbReference type="EMBL" id="MBA0760276.1"/>
    </source>
</evidence>
<proteinExistence type="predicted"/>
<reference evidence="1 2" key="1">
    <citation type="journal article" date="2019" name="Genome Biol. Evol.">
        <title>Insights into the evolution of the New World diploid cottons (Gossypium, subgenus Houzingenia) based on genome sequencing.</title>
        <authorList>
            <person name="Grover C.E."/>
            <person name="Arick M.A. 2nd"/>
            <person name="Thrash A."/>
            <person name="Conover J.L."/>
            <person name="Sanders W.S."/>
            <person name="Peterson D.G."/>
            <person name="Frelichowski J.E."/>
            <person name="Scheffler J.A."/>
            <person name="Scheffler B.E."/>
            <person name="Wendel J.F."/>
        </authorList>
    </citation>
    <scope>NUCLEOTIDE SEQUENCE [LARGE SCALE GENOMIC DNA]</scope>
    <source>
        <strain evidence="1">8</strain>
        <tissue evidence="1">Leaf</tissue>
    </source>
</reference>
<feature type="non-terminal residue" evidence="1">
    <location>
        <position position="1"/>
    </location>
</feature>